<accession>A0A2G9YEH6</accession>
<dbReference type="Pfam" id="PF04107">
    <property type="entry name" value="GCS2"/>
    <property type="match status" value="1"/>
</dbReference>
<dbReference type="Proteomes" id="UP000231480">
    <property type="component" value="Unassembled WGS sequence"/>
</dbReference>
<dbReference type="Gene3D" id="3.30.590.20">
    <property type="match status" value="1"/>
</dbReference>
<comment type="caution">
    <text evidence="1">The sequence shown here is derived from an EMBL/GenBank/DDBJ whole genome shotgun (WGS) entry which is preliminary data.</text>
</comment>
<evidence type="ECO:0000313" key="1">
    <source>
        <dbReference type="EMBL" id="PIP16931.1"/>
    </source>
</evidence>
<dbReference type="EMBL" id="PCRH01000059">
    <property type="protein sequence ID" value="PIP16931.1"/>
    <property type="molecule type" value="Genomic_DNA"/>
</dbReference>
<dbReference type="PANTHER" id="PTHR36510:SF3">
    <property type="entry name" value="CONSERVED PROTEIN"/>
    <property type="match status" value="1"/>
</dbReference>
<sequence length="470" mass="54265">MNDFVYQKSQWISRFDCPTEQQMREGFIAVAQKVVAEEPLYCKDNKAIYAGIELELPLVTDNFDLAPQTIRDEIVACFPNYTSVELGAHQIEIIHEPPVDICSAGIRSLEESFQFHLVPIFKHIQKRAIKIIRLGCYPLEIDGFDYTKGDPKYMKYKQSPVWHMDNQRTDAIKILKAAEEVDVSNAYIVGLMNSVQINIDVQNFTDAIDKLNRSLMISPLAVALGANAPYMNLLDTGYADVRFLAWEISHDSCSHEELANGRQTRVGLPRRYYKGMNDYFNQILSYPFVMNDPISMEHPFEVGNGIYWRDARLKFFRDKKTIAVEFRPVSLQPTLREDIAMMIFYLGRLLWSQQKNETLIPMEYVRENKFRAMKYGLNAKLKILNNSIISSKPATTILAQEINRAEEGLRLFGAKNQDIKYFLDPLRKRLSTGSPAECFVKKVKYYEKKLDRREALIAAIKELDVVRSFD</sequence>
<dbReference type="PANTHER" id="PTHR36510">
    <property type="entry name" value="GLUTAMATE--CYSTEINE LIGASE 2-RELATED"/>
    <property type="match status" value="1"/>
</dbReference>
<dbReference type="GO" id="GO:0004357">
    <property type="term" value="F:glutamate-cysteine ligase activity"/>
    <property type="evidence" value="ECO:0007669"/>
    <property type="project" value="InterPro"/>
</dbReference>
<protein>
    <recommendedName>
        <fullName evidence="3">Glutamate--cysteine ligase</fullName>
    </recommendedName>
</protein>
<dbReference type="AlphaFoldDB" id="A0A2G9YEH6"/>
<evidence type="ECO:0000313" key="2">
    <source>
        <dbReference type="Proteomes" id="UP000231480"/>
    </source>
</evidence>
<dbReference type="InterPro" id="IPR014746">
    <property type="entry name" value="Gln_synth/guanido_kin_cat_dom"/>
</dbReference>
<gene>
    <name evidence="1" type="ORF">COX44_02650</name>
</gene>
<dbReference type="GO" id="GO:0042398">
    <property type="term" value="P:modified amino acid biosynthetic process"/>
    <property type="evidence" value="ECO:0007669"/>
    <property type="project" value="InterPro"/>
</dbReference>
<reference evidence="1 2" key="1">
    <citation type="submission" date="2017-09" db="EMBL/GenBank/DDBJ databases">
        <title>Depth-based differentiation of microbial function through sediment-hosted aquifers and enrichment of novel symbionts in the deep terrestrial subsurface.</title>
        <authorList>
            <person name="Probst A.J."/>
            <person name="Ladd B."/>
            <person name="Jarett J.K."/>
            <person name="Geller-Mcgrath D.E."/>
            <person name="Sieber C.M."/>
            <person name="Emerson J.B."/>
            <person name="Anantharaman K."/>
            <person name="Thomas B.C."/>
            <person name="Malmstrom R."/>
            <person name="Stieglmeier M."/>
            <person name="Klingl A."/>
            <person name="Woyke T."/>
            <person name="Ryan C.M."/>
            <person name="Banfield J.F."/>
        </authorList>
    </citation>
    <scope>NUCLEOTIDE SEQUENCE [LARGE SCALE GENOMIC DNA]</scope>
    <source>
        <strain evidence="1">CG23_combo_of_CG06-09_8_20_14_all_37_13</strain>
    </source>
</reference>
<proteinExistence type="predicted"/>
<evidence type="ECO:0008006" key="3">
    <source>
        <dbReference type="Google" id="ProtNLM"/>
    </source>
</evidence>
<name>A0A2G9YEH6_9BACT</name>
<dbReference type="SUPFAM" id="SSF55931">
    <property type="entry name" value="Glutamine synthetase/guanido kinase"/>
    <property type="match status" value="1"/>
</dbReference>
<dbReference type="InterPro" id="IPR006336">
    <property type="entry name" value="GCS2"/>
</dbReference>
<organism evidence="1 2">
    <name type="scientific">Candidatus Portnoybacteria bacterium CG23_combo_of_CG06-09_8_20_14_all_37_13</name>
    <dbReference type="NCBI Taxonomy" id="1974819"/>
    <lineage>
        <taxon>Bacteria</taxon>
        <taxon>Candidatus Portnoyibacteriota</taxon>
    </lineage>
</organism>
<dbReference type="InterPro" id="IPR050141">
    <property type="entry name" value="GCL_type2/YbdK_subfam"/>
</dbReference>